<dbReference type="OrthoDB" id="3268823at2759"/>
<dbReference type="HOGENOM" id="CLU_964894_0_0_1"/>
<proteinExistence type="predicted"/>
<evidence type="ECO:0000313" key="2">
    <source>
        <dbReference type="EMBL" id="EMD30423.1"/>
    </source>
</evidence>
<feature type="compositionally biased region" description="Polar residues" evidence="1">
    <location>
        <begin position="265"/>
        <end position="277"/>
    </location>
</feature>
<organism evidence="2 3">
    <name type="scientific">Ceriporiopsis subvermispora (strain B)</name>
    <name type="common">White-rot fungus</name>
    <name type="synonym">Gelatoporia subvermispora</name>
    <dbReference type="NCBI Taxonomy" id="914234"/>
    <lineage>
        <taxon>Eukaryota</taxon>
        <taxon>Fungi</taxon>
        <taxon>Dikarya</taxon>
        <taxon>Basidiomycota</taxon>
        <taxon>Agaricomycotina</taxon>
        <taxon>Agaricomycetes</taxon>
        <taxon>Polyporales</taxon>
        <taxon>Gelatoporiaceae</taxon>
        <taxon>Gelatoporia</taxon>
    </lineage>
</organism>
<dbReference type="EMBL" id="KB446170">
    <property type="protein sequence ID" value="EMD30423.1"/>
    <property type="molecule type" value="Genomic_DNA"/>
</dbReference>
<feature type="region of interest" description="Disordered" evidence="1">
    <location>
        <begin position="1"/>
        <end position="104"/>
    </location>
</feature>
<accession>M2Q0U0</accession>
<dbReference type="AlphaFoldDB" id="M2Q0U0"/>
<feature type="compositionally biased region" description="Polar residues" evidence="1">
    <location>
        <begin position="73"/>
        <end position="84"/>
    </location>
</feature>
<evidence type="ECO:0000256" key="1">
    <source>
        <dbReference type="SAM" id="MobiDB-lite"/>
    </source>
</evidence>
<name>M2Q0U0_CERS8</name>
<reference evidence="2 3" key="1">
    <citation type="journal article" date="2012" name="Proc. Natl. Acad. Sci. U.S.A.">
        <title>Comparative genomics of Ceriporiopsis subvermispora and Phanerochaete chrysosporium provide insight into selective ligninolysis.</title>
        <authorList>
            <person name="Fernandez-Fueyo E."/>
            <person name="Ruiz-Duenas F.J."/>
            <person name="Ferreira P."/>
            <person name="Floudas D."/>
            <person name="Hibbett D.S."/>
            <person name="Canessa P."/>
            <person name="Larrondo L.F."/>
            <person name="James T.Y."/>
            <person name="Seelenfreund D."/>
            <person name="Lobos S."/>
            <person name="Polanco R."/>
            <person name="Tello M."/>
            <person name="Honda Y."/>
            <person name="Watanabe T."/>
            <person name="Watanabe T."/>
            <person name="Ryu J.S."/>
            <person name="Kubicek C.P."/>
            <person name="Schmoll M."/>
            <person name="Gaskell J."/>
            <person name="Hammel K.E."/>
            <person name="St John F.J."/>
            <person name="Vanden Wymelenberg A."/>
            <person name="Sabat G."/>
            <person name="Splinter BonDurant S."/>
            <person name="Syed K."/>
            <person name="Yadav J.S."/>
            <person name="Doddapaneni H."/>
            <person name="Subramanian V."/>
            <person name="Lavin J.L."/>
            <person name="Oguiza J.A."/>
            <person name="Perez G."/>
            <person name="Pisabarro A.G."/>
            <person name="Ramirez L."/>
            <person name="Santoyo F."/>
            <person name="Master E."/>
            <person name="Coutinho P.M."/>
            <person name="Henrissat B."/>
            <person name="Lombard V."/>
            <person name="Magnuson J.K."/>
            <person name="Kuees U."/>
            <person name="Hori C."/>
            <person name="Igarashi K."/>
            <person name="Samejima M."/>
            <person name="Held B.W."/>
            <person name="Barry K.W."/>
            <person name="LaButti K.M."/>
            <person name="Lapidus A."/>
            <person name="Lindquist E.A."/>
            <person name="Lucas S.M."/>
            <person name="Riley R."/>
            <person name="Salamov A.A."/>
            <person name="Hoffmeister D."/>
            <person name="Schwenk D."/>
            <person name="Hadar Y."/>
            <person name="Yarden O."/>
            <person name="de Vries R.P."/>
            <person name="Wiebenga A."/>
            <person name="Stenlid J."/>
            <person name="Eastwood D."/>
            <person name="Grigoriev I.V."/>
            <person name="Berka R.M."/>
            <person name="Blanchette R.A."/>
            <person name="Kersten P."/>
            <person name="Martinez A.T."/>
            <person name="Vicuna R."/>
            <person name="Cullen D."/>
        </authorList>
    </citation>
    <scope>NUCLEOTIDE SEQUENCE [LARGE SCALE GENOMIC DNA]</scope>
    <source>
        <strain evidence="2 3">B</strain>
    </source>
</reference>
<keyword evidence="3" id="KW-1185">Reference proteome</keyword>
<feature type="compositionally biased region" description="Basic and acidic residues" evidence="1">
    <location>
        <begin position="229"/>
        <end position="238"/>
    </location>
</feature>
<sequence length="289" mass="28547">MSGIPPQVSADPGTPAHEWAQSTTTAAFARPDPAPGFAGADRAQPTNPTTADLASKHAGTASGPLVPPPLFAGQQSQSWSTASTPGGDIPGAFPADTDQRGAPPLDTQAVAETARNAAQTVSGTASSAAQTIAQAAAQYAPAVQEYVAPVQRTVVDSIAQYIPGKSTLTNATGTTTPGSSGVAAGAAVQASEHDQPHARSMPSMELSGAGAGEHVDGAGALPGGVSEEGVARAPDELNARSLPQRGNAPTTTTTTTTTAVAPRTSMPSMEATGQQPFEHSAGAGALPGT</sequence>
<gene>
    <name evidence="2" type="ORF">CERSUDRAFT_127823</name>
</gene>
<protein>
    <submittedName>
        <fullName evidence="2">Uncharacterized protein</fullName>
    </submittedName>
</protein>
<feature type="region of interest" description="Disordered" evidence="1">
    <location>
        <begin position="166"/>
        <end position="289"/>
    </location>
</feature>
<feature type="non-terminal residue" evidence="2">
    <location>
        <position position="289"/>
    </location>
</feature>
<evidence type="ECO:0000313" key="3">
    <source>
        <dbReference type="Proteomes" id="UP000016930"/>
    </source>
</evidence>
<feature type="compositionally biased region" description="Low complexity" evidence="1">
    <location>
        <begin position="166"/>
        <end position="190"/>
    </location>
</feature>
<dbReference type="Proteomes" id="UP000016930">
    <property type="component" value="Unassembled WGS sequence"/>
</dbReference>